<dbReference type="Proteomes" id="UP000037122">
    <property type="component" value="Unassembled WGS sequence"/>
</dbReference>
<gene>
    <name evidence="1" type="ORF">QG37_06220</name>
</gene>
<dbReference type="EMBL" id="LGST01000041">
    <property type="protein sequence ID" value="KND97805.1"/>
    <property type="molecule type" value="Genomic_DNA"/>
</dbReference>
<organism evidence="1 2">
    <name type="scientific">Candidozyma auris</name>
    <name type="common">Yeast</name>
    <name type="synonym">Candida auris</name>
    <dbReference type="NCBI Taxonomy" id="498019"/>
    <lineage>
        <taxon>Eukaryota</taxon>
        <taxon>Fungi</taxon>
        <taxon>Dikarya</taxon>
        <taxon>Ascomycota</taxon>
        <taxon>Saccharomycotina</taxon>
        <taxon>Pichiomycetes</taxon>
        <taxon>Metschnikowiaceae</taxon>
        <taxon>Candidozyma</taxon>
    </lineage>
</organism>
<comment type="caution">
    <text evidence="1">The sequence shown here is derived from an EMBL/GenBank/DDBJ whole genome shotgun (WGS) entry which is preliminary data.</text>
</comment>
<dbReference type="AlphaFoldDB" id="A0A0L0NVS2"/>
<evidence type="ECO:0000313" key="1">
    <source>
        <dbReference type="EMBL" id="KND97805.1"/>
    </source>
</evidence>
<sequence>MAQGLPLWLSPAAASARVCCHTKASVGEGAARTWQHKERYKGAGSEKKTHNQILPPGPPTLLGPPWGFAWQQRDGQVWGLGSHMGKKSPTLGVEGNVFVAMCLWQRNRFWCMGKWWVESTLPGF</sequence>
<dbReference type="VEuPathDB" id="FungiDB:QG37_06220"/>
<accession>A0A0L0NVS2</accession>
<reference evidence="2" key="1">
    <citation type="journal article" date="2015" name="BMC Genomics">
        <title>Draft genome of a commonly misdiagnosed multidrug resistant pathogen Candida auris.</title>
        <authorList>
            <person name="Chatterjee S."/>
            <person name="Alampalli S.V."/>
            <person name="Nageshan R.K."/>
            <person name="Chettiar S.T."/>
            <person name="Joshi S."/>
            <person name="Tatu U.S."/>
        </authorList>
    </citation>
    <scope>NUCLEOTIDE SEQUENCE [LARGE SCALE GENOMIC DNA]</scope>
    <source>
        <strain evidence="2">6684</strain>
    </source>
</reference>
<proteinExistence type="predicted"/>
<name>A0A0L0NVS2_CANAR</name>
<evidence type="ECO:0000313" key="2">
    <source>
        <dbReference type="Proteomes" id="UP000037122"/>
    </source>
</evidence>
<protein>
    <submittedName>
        <fullName evidence="1">Uncharacterized protein</fullName>
    </submittedName>
</protein>